<dbReference type="Gene3D" id="3.40.50.1380">
    <property type="entry name" value="Methylglyoxal synthase-like domain"/>
    <property type="match status" value="1"/>
</dbReference>
<dbReference type="AlphaFoldDB" id="A0A0P1AL34"/>
<protein>
    <submittedName>
        <fullName evidence="1">Phosphoribosylaminoimidazolecarboxamide formyltransferase imp cyclohydrolase</fullName>
    </submittedName>
</protein>
<evidence type="ECO:0000313" key="2">
    <source>
        <dbReference type="Proteomes" id="UP000054928"/>
    </source>
</evidence>
<dbReference type="GO" id="GO:0006189">
    <property type="term" value="P:'de novo' IMP biosynthetic process"/>
    <property type="evidence" value="ECO:0007669"/>
    <property type="project" value="TreeGrafter"/>
</dbReference>
<keyword evidence="1" id="KW-0808">Transferase</keyword>
<accession>A0A0P1AL34</accession>
<dbReference type="Pfam" id="PF01808">
    <property type="entry name" value="AICARFT_IMPCHas"/>
    <property type="match status" value="1"/>
</dbReference>
<dbReference type="EMBL" id="CCYD01000610">
    <property type="protein sequence ID" value="CEG41838.1"/>
    <property type="molecule type" value="Genomic_DNA"/>
</dbReference>
<sequence length="161" mass="17147">MAANGIQNIDQVVLNLYAFEAAVAIGGDFDACIENIDIGGPSMLHSSAKNHKAVVICSSPSQYSSLVQELETKNESFSTSIKFRRRCAAAAFSLAASYDSSISSWFNGELGTSAPTLPLVFNTDFPLKYGCNPHENPAAILSHVGTTLPFKVLDGIPGYIN</sequence>
<reference evidence="2" key="1">
    <citation type="submission" date="2014-09" db="EMBL/GenBank/DDBJ databases">
        <authorList>
            <person name="Sharma Rahul"/>
            <person name="Thines Marco"/>
        </authorList>
    </citation>
    <scope>NUCLEOTIDE SEQUENCE [LARGE SCALE GENOMIC DNA]</scope>
</reference>
<dbReference type="SMART" id="SM00798">
    <property type="entry name" value="AICARFT_IMPCHas"/>
    <property type="match status" value="1"/>
</dbReference>
<dbReference type="GO" id="GO:0004643">
    <property type="term" value="F:phosphoribosylaminoimidazolecarboxamide formyltransferase activity"/>
    <property type="evidence" value="ECO:0007669"/>
    <property type="project" value="InterPro"/>
</dbReference>
<dbReference type="GO" id="GO:0003937">
    <property type="term" value="F:IMP cyclohydrolase activity"/>
    <property type="evidence" value="ECO:0007669"/>
    <property type="project" value="InterPro"/>
</dbReference>
<keyword evidence="2" id="KW-1185">Reference proteome</keyword>
<dbReference type="Proteomes" id="UP000054928">
    <property type="component" value="Unassembled WGS sequence"/>
</dbReference>
<name>A0A0P1AL34_PLAHL</name>
<dbReference type="RefSeq" id="XP_024578207.1">
    <property type="nucleotide sequence ID" value="XM_024727651.1"/>
</dbReference>
<dbReference type="InterPro" id="IPR036914">
    <property type="entry name" value="MGS-like_dom_sf"/>
</dbReference>
<dbReference type="InterPro" id="IPR002695">
    <property type="entry name" value="PurH-like"/>
</dbReference>
<evidence type="ECO:0000313" key="1">
    <source>
        <dbReference type="EMBL" id="CEG41838.1"/>
    </source>
</evidence>
<dbReference type="PANTHER" id="PTHR11692">
    <property type="entry name" value="BIFUNCTIONAL PURINE BIOSYNTHESIS PROTEIN PURH"/>
    <property type="match status" value="1"/>
</dbReference>
<dbReference type="STRING" id="4781.A0A0P1AL34"/>
<dbReference type="GO" id="GO:0005829">
    <property type="term" value="C:cytosol"/>
    <property type="evidence" value="ECO:0007669"/>
    <property type="project" value="TreeGrafter"/>
</dbReference>
<dbReference type="GeneID" id="36407210"/>
<dbReference type="SUPFAM" id="SSF52335">
    <property type="entry name" value="Methylglyoxal synthase-like"/>
    <property type="match status" value="1"/>
</dbReference>
<proteinExistence type="predicted"/>
<organism evidence="1 2">
    <name type="scientific">Plasmopara halstedii</name>
    <name type="common">Downy mildew of sunflower</name>
    <dbReference type="NCBI Taxonomy" id="4781"/>
    <lineage>
        <taxon>Eukaryota</taxon>
        <taxon>Sar</taxon>
        <taxon>Stramenopiles</taxon>
        <taxon>Oomycota</taxon>
        <taxon>Peronosporomycetes</taxon>
        <taxon>Peronosporales</taxon>
        <taxon>Peronosporaceae</taxon>
        <taxon>Plasmopara</taxon>
    </lineage>
</organism>
<keyword evidence="1" id="KW-0378">Hydrolase</keyword>
<dbReference type="PANTHER" id="PTHR11692:SF0">
    <property type="entry name" value="BIFUNCTIONAL PURINE BIOSYNTHESIS PROTEIN ATIC"/>
    <property type="match status" value="1"/>
</dbReference>
<dbReference type="OrthoDB" id="6017153at2759"/>